<keyword evidence="2" id="KW-1185">Reference proteome</keyword>
<dbReference type="Proteomes" id="UP001497480">
    <property type="component" value="Unassembled WGS sequence"/>
</dbReference>
<comment type="caution">
    <text evidence="1">The sequence shown here is derived from an EMBL/GenBank/DDBJ whole genome shotgun (WGS) entry which is preliminary data.</text>
</comment>
<proteinExistence type="predicted"/>
<organism evidence="1 2">
    <name type="scientific">Lupinus luteus</name>
    <name type="common">European yellow lupine</name>
    <dbReference type="NCBI Taxonomy" id="3873"/>
    <lineage>
        <taxon>Eukaryota</taxon>
        <taxon>Viridiplantae</taxon>
        <taxon>Streptophyta</taxon>
        <taxon>Embryophyta</taxon>
        <taxon>Tracheophyta</taxon>
        <taxon>Spermatophyta</taxon>
        <taxon>Magnoliopsida</taxon>
        <taxon>eudicotyledons</taxon>
        <taxon>Gunneridae</taxon>
        <taxon>Pentapetalae</taxon>
        <taxon>rosids</taxon>
        <taxon>fabids</taxon>
        <taxon>Fabales</taxon>
        <taxon>Fabaceae</taxon>
        <taxon>Papilionoideae</taxon>
        <taxon>50 kb inversion clade</taxon>
        <taxon>genistoids sensu lato</taxon>
        <taxon>core genistoids</taxon>
        <taxon>Genisteae</taxon>
        <taxon>Lupinus</taxon>
    </lineage>
</organism>
<evidence type="ECO:0000313" key="2">
    <source>
        <dbReference type="Proteomes" id="UP001497480"/>
    </source>
</evidence>
<evidence type="ECO:0000313" key="1">
    <source>
        <dbReference type="EMBL" id="CAL0325723.1"/>
    </source>
</evidence>
<dbReference type="EMBL" id="CAXHTB010000018">
    <property type="protein sequence ID" value="CAL0325723.1"/>
    <property type="molecule type" value="Genomic_DNA"/>
</dbReference>
<dbReference type="AlphaFoldDB" id="A0AAV1XXX5"/>
<accession>A0AAV1XXX5</accession>
<name>A0AAV1XXX5_LUPLU</name>
<gene>
    <name evidence="1" type="ORF">LLUT_LOCUS26783</name>
</gene>
<reference evidence="1 2" key="1">
    <citation type="submission" date="2024-03" db="EMBL/GenBank/DDBJ databases">
        <authorList>
            <person name="Martinez-Hernandez J."/>
        </authorList>
    </citation>
    <scope>NUCLEOTIDE SEQUENCE [LARGE SCALE GENOMIC DNA]</scope>
</reference>
<sequence>MAVTFTPITAGIKASATAGNLRPDPHRRRNSSANWWTPLFNWSTEPDYIDNNNKASESDPASTVSKPARTRFAGGFTEEKAKQLRLMSTKPFHDRMYHSAIASRLASDFKVRSDQVRSWLPQNSEHPSAKWISKAHGWPVKKKLRTPQDHGSVSSSSAALEKLALVKSKRKVANANINSRHLELEATHLYASNPALENAGKYCRVTNKLVN</sequence>
<dbReference type="PANTHER" id="PTHR34198:SF21">
    <property type="entry name" value="PROTEIN, PUTATIVE-RELATED"/>
    <property type="match status" value="1"/>
</dbReference>
<dbReference type="PANTHER" id="PTHR34198">
    <property type="entry name" value="OS01G0175100 PROTEIN"/>
    <property type="match status" value="1"/>
</dbReference>
<protein>
    <submittedName>
        <fullName evidence="1">Uncharacterized protein</fullName>
    </submittedName>
</protein>